<feature type="non-terminal residue" evidence="1">
    <location>
        <position position="96"/>
    </location>
</feature>
<organism evidence="1">
    <name type="scientific">Tanacetum cinerariifolium</name>
    <name type="common">Dalmatian daisy</name>
    <name type="synonym">Chrysanthemum cinerariifolium</name>
    <dbReference type="NCBI Taxonomy" id="118510"/>
    <lineage>
        <taxon>Eukaryota</taxon>
        <taxon>Viridiplantae</taxon>
        <taxon>Streptophyta</taxon>
        <taxon>Embryophyta</taxon>
        <taxon>Tracheophyta</taxon>
        <taxon>Spermatophyta</taxon>
        <taxon>Magnoliopsida</taxon>
        <taxon>eudicotyledons</taxon>
        <taxon>Gunneridae</taxon>
        <taxon>Pentapetalae</taxon>
        <taxon>asterids</taxon>
        <taxon>campanulids</taxon>
        <taxon>Asterales</taxon>
        <taxon>Asteraceae</taxon>
        <taxon>Asteroideae</taxon>
        <taxon>Anthemideae</taxon>
        <taxon>Anthemidinae</taxon>
        <taxon>Tanacetum</taxon>
    </lineage>
</organism>
<sequence>ANLLWRGLGPSRGLRPLARRAAGRRGAVSGLGVCARGSRGSPVDAVLPGALPWWPSQAVLVIPSWLGGRTVGCVREGALESARPIGYANLLWRGLG</sequence>
<proteinExistence type="predicted"/>
<gene>
    <name evidence="1" type="ORF">Tci_926631</name>
</gene>
<dbReference type="AlphaFoldDB" id="A0A699X3J8"/>
<protein>
    <submittedName>
        <fullName evidence="1">Uncharacterized protein</fullName>
    </submittedName>
</protein>
<accession>A0A699X3J8</accession>
<comment type="caution">
    <text evidence="1">The sequence shown here is derived from an EMBL/GenBank/DDBJ whole genome shotgun (WGS) entry which is preliminary data.</text>
</comment>
<evidence type="ECO:0000313" key="1">
    <source>
        <dbReference type="EMBL" id="GFD54662.1"/>
    </source>
</evidence>
<reference evidence="1" key="1">
    <citation type="journal article" date="2019" name="Sci. Rep.">
        <title>Draft genome of Tanacetum cinerariifolium, the natural source of mosquito coil.</title>
        <authorList>
            <person name="Yamashiro T."/>
            <person name="Shiraishi A."/>
            <person name="Satake H."/>
            <person name="Nakayama K."/>
        </authorList>
    </citation>
    <scope>NUCLEOTIDE SEQUENCE</scope>
</reference>
<name>A0A699X3J8_TANCI</name>
<dbReference type="EMBL" id="BKCJ011808587">
    <property type="protein sequence ID" value="GFD54662.1"/>
    <property type="molecule type" value="Genomic_DNA"/>
</dbReference>
<feature type="non-terminal residue" evidence="1">
    <location>
        <position position="1"/>
    </location>
</feature>